<accession>A0A381RX14</accession>
<proteinExistence type="predicted"/>
<dbReference type="EMBL" id="UINC01002411">
    <property type="protein sequence ID" value="SUZ96386.1"/>
    <property type="molecule type" value="Genomic_DNA"/>
</dbReference>
<dbReference type="GO" id="GO:0005777">
    <property type="term" value="C:peroxisome"/>
    <property type="evidence" value="ECO:0007669"/>
    <property type="project" value="TreeGrafter"/>
</dbReference>
<dbReference type="GO" id="GO:0004165">
    <property type="term" value="F:delta(3)-delta(2)-enoyl-CoA isomerase activity"/>
    <property type="evidence" value="ECO:0007669"/>
    <property type="project" value="TreeGrafter"/>
</dbReference>
<dbReference type="PANTHER" id="PTHR11941:SF75">
    <property type="entry name" value="ENOYL-COA HYDRATASE_ISOMERASE FAMILY PROTEIN"/>
    <property type="match status" value="1"/>
</dbReference>
<dbReference type="InterPro" id="IPR001753">
    <property type="entry name" value="Enoyl-CoA_hydra/iso"/>
</dbReference>
<name>A0A381RX14_9ZZZZ</name>
<protein>
    <recommendedName>
        <fullName evidence="2">Enoyl-CoA hydratase</fullName>
    </recommendedName>
</protein>
<evidence type="ECO:0000313" key="1">
    <source>
        <dbReference type="EMBL" id="SUZ96386.1"/>
    </source>
</evidence>
<reference evidence="1" key="1">
    <citation type="submission" date="2018-05" db="EMBL/GenBank/DDBJ databases">
        <authorList>
            <person name="Lanie J.A."/>
            <person name="Ng W.-L."/>
            <person name="Kazmierczak K.M."/>
            <person name="Andrzejewski T.M."/>
            <person name="Davidsen T.M."/>
            <person name="Wayne K.J."/>
            <person name="Tettelin H."/>
            <person name="Glass J.I."/>
            <person name="Rusch D."/>
            <person name="Podicherti R."/>
            <person name="Tsui H.-C.T."/>
            <person name="Winkler M.E."/>
        </authorList>
    </citation>
    <scope>NUCLEOTIDE SEQUENCE</scope>
</reference>
<dbReference type="GO" id="GO:0006635">
    <property type="term" value="P:fatty acid beta-oxidation"/>
    <property type="evidence" value="ECO:0007669"/>
    <property type="project" value="TreeGrafter"/>
</dbReference>
<dbReference type="InterPro" id="IPR029045">
    <property type="entry name" value="ClpP/crotonase-like_dom_sf"/>
</dbReference>
<dbReference type="Gene3D" id="3.90.226.10">
    <property type="entry name" value="2-enoyl-CoA Hydratase, Chain A, domain 1"/>
    <property type="match status" value="1"/>
</dbReference>
<dbReference type="Pfam" id="PF00378">
    <property type="entry name" value="ECH_1"/>
    <property type="match status" value="1"/>
</dbReference>
<dbReference type="SUPFAM" id="SSF52096">
    <property type="entry name" value="ClpP/crotonase"/>
    <property type="match status" value="1"/>
</dbReference>
<dbReference type="CDD" id="cd06558">
    <property type="entry name" value="crotonase-like"/>
    <property type="match status" value="1"/>
</dbReference>
<gene>
    <name evidence="1" type="ORF">METZ01_LOCUS49240</name>
</gene>
<evidence type="ECO:0008006" key="2">
    <source>
        <dbReference type="Google" id="ProtNLM"/>
    </source>
</evidence>
<dbReference type="AlphaFoldDB" id="A0A381RX14"/>
<dbReference type="PANTHER" id="PTHR11941">
    <property type="entry name" value="ENOYL-COA HYDRATASE-RELATED"/>
    <property type="match status" value="1"/>
</dbReference>
<sequence>MSMTADENRWNTTFVRAFNAALDEIELSTDPVAMITASVDEKFFSNGLDLEWMAAQGEHPGGDRDAFGSEYMALCARLITFPVPTVAAVNGHAFGAGFMIALCHDLRIMREDRGYLCANEVEIGMTIPEPELALFRHKIPMGAFHETVVLARRWTGPAAKDAGFVHATTSLENVRPVALQTAERQLGVAKNREVLGWMKERLYGERAAINESHGAAHMLRNPAKFSRARRPER</sequence>
<organism evidence="1">
    <name type="scientific">marine metagenome</name>
    <dbReference type="NCBI Taxonomy" id="408172"/>
    <lineage>
        <taxon>unclassified sequences</taxon>
        <taxon>metagenomes</taxon>
        <taxon>ecological metagenomes</taxon>
    </lineage>
</organism>